<dbReference type="GO" id="GO:0004177">
    <property type="term" value="F:aminopeptidase activity"/>
    <property type="evidence" value="ECO:0007669"/>
    <property type="project" value="UniProtKB-KW"/>
</dbReference>
<dbReference type="Pfam" id="PF12730">
    <property type="entry name" value="ABC2_membrane_4"/>
    <property type="match status" value="1"/>
</dbReference>
<feature type="transmembrane region" description="Helical" evidence="1">
    <location>
        <begin position="96"/>
        <end position="125"/>
    </location>
</feature>
<comment type="caution">
    <text evidence="3">The sequence shown here is derived from an EMBL/GenBank/DDBJ whole genome shotgun (WGS) entry which is preliminary data.</text>
</comment>
<dbReference type="Gene3D" id="1.10.390.10">
    <property type="entry name" value="Neutral Protease Domain 2"/>
    <property type="match status" value="1"/>
</dbReference>
<feature type="transmembrane region" description="Helical" evidence="1">
    <location>
        <begin position="145"/>
        <end position="164"/>
    </location>
</feature>
<keyword evidence="1" id="KW-0472">Membrane</keyword>
<keyword evidence="1" id="KW-0812">Transmembrane</keyword>
<sequence length="1202" mass="137052">MKEIFLFEIKYRLRRPVTYIYIFLMFIIPCLLALFSLDSGTAQFVNSPSSIASVLGALSMLGLFFYAAIMGVPVFRDEEHKTAQTYFTFPVTEKNYILGRFLGSFTIVTIMNIGAVLGTMIGIGIGALWNRPDYGVYTAFDITSYILPFVFFLTLNSLFIGALFFSLMTFFKRMSILYLGGILIFILSNVAGTLLSNLDSQWLSIYVDPFGSEAYKYIKKYWSINEVNTLYLPMYGEFLVNRLLWLAISIGIFLFTLFKFSYPSFLIPKKAKKLKEDNSTPQTTIATNSIKQVFSNKAIWGNLWSLSKIEFLSIVKENAFRILILVGIIFSVFIATQTTQTYGTPSLPITRFMVQELSSGLLVFSIIILVIYAGEAVHRTRKSKTFEFYDALPVTNATLYISKIIALIGVAVVLTLITILVGMLYQTYNGYFNYELGMYLTFNFAYIFPAYITTVLLAFFIHILANNKFLGHFLVIVISLGLPLLITLVFKVNNPLFLYGGVPGSFLSDLNGFGHYLTGSFWLNLYWILFSCILAVVGYVFWSRGFYSSFKERLRLAASRFKGKTIIAFVVFSIGFVAVGAYSYYNLQVLNSIGSADYSNKIAADAEKKYAKYINKPHIQIIDLKAKVDIYPEERDVYAEGNFTAVNNFDTPIDTLLMEVKFGVADTKITKVVYNGKELQPFLKDSIYRLFIYKLPQPLQPKDTASLVINTRAITKGFSNGLETNVLNNGSFFRDDIFPSFHYEIALNDNGTRKKYGLEEMDYLLSPRTDSIALRKNLFNEDANYMNFEATVSTAKGQTAIAPGNLIKKWDKDNRSYFTYKLSEKTDYFFNFASAAYDVKKDNWTAPSGKKVAIEIYHSPKHKKNLEHFINGIKISLDYNSKNFYEYPYSIIRIVEFPAYSTFAQSFATTIPYSEDFGFVANFSEAEDFNYAFRVTSHEVAHQWWGHIVTPSKTSGSNIISETLAEYVSLMTMKKEYGENGIKSFLKNSLDSYLSARQFSFKPERSLLNVETGQHIWYRKGSMVMYELQDVIGEDKINSALKQFLNEYKYFNKGVYATSENLYDAIYAIAPDSLKYKVTDGFKEIVLYENKVVNAKTKKLDNGKWETTFTVNSSKIYYDDKGKERETDTKKNLVDIGLFGPDIKNDENVTIKDPYYFELKWLAPGDNTFTIVTDKKPEKAGIDPYNKLIDRKSGDNLKDVLE</sequence>
<name>A0ABN0RKY9_9FLAO</name>
<dbReference type="PANTHER" id="PTHR11533">
    <property type="entry name" value="PROTEASE M1 ZINC METALLOPROTEASE"/>
    <property type="match status" value="1"/>
</dbReference>
<feature type="transmembrane region" description="Helical" evidence="1">
    <location>
        <begin position="49"/>
        <end position="75"/>
    </location>
</feature>
<keyword evidence="3" id="KW-0645">Protease</keyword>
<dbReference type="Proteomes" id="UP000019275">
    <property type="component" value="Unassembled WGS sequence"/>
</dbReference>
<evidence type="ECO:0000313" key="4">
    <source>
        <dbReference type="Proteomes" id="UP000019275"/>
    </source>
</evidence>
<evidence type="ECO:0000259" key="2">
    <source>
        <dbReference type="Pfam" id="PF01433"/>
    </source>
</evidence>
<dbReference type="RefSeq" id="WP_034646496.1">
    <property type="nucleotide sequence ID" value="NZ_ARZX01000021.1"/>
</dbReference>
<protein>
    <submittedName>
        <fullName evidence="3">Peptidase M1 membrane alanine aminopeptidase</fullName>
    </submittedName>
</protein>
<gene>
    <name evidence="3" type="ORF">KLA_14208</name>
</gene>
<dbReference type="InterPro" id="IPR027268">
    <property type="entry name" value="Peptidase_M4/M1_CTD_sf"/>
</dbReference>
<reference evidence="3 4" key="1">
    <citation type="journal article" date="2014" name="Genome Announc.">
        <title>Draft Genome Sequence of the Carrageenan-Degrading Bacterium Cellulophaga sp. Strain KL-A, Isolated from Decaying Marine Algae.</title>
        <authorList>
            <person name="Shan D."/>
            <person name="Ying J."/>
            <person name="Li X."/>
            <person name="Gao Z."/>
            <person name="Wei G."/>
            <person name="Shao Z."/>
        </authorList>
    </citation>
    <scope>NUCLEOTIDE SEQUENCE [LARGE SCALE GENOMIC DNA]</scope>
    <source>
        <strain evidence="3 4">KL-A</strain>
    </source>
</reference>
<feature type="transmembrane region" description="Helical" evidence="1">
    <location>
        <begin position="472"/>
        <end position="490"/>
    </location>
</feature>
<feature type="transmembrane region" description="Helical" evidence="1">
    <location>
        <begin position="20"/>
        <end position="37"/>
    </location>
</feature>
<keyword evidence="3" id="KW-0031">Aminopeptidase</keyword>
<feature type="transmembrane region" description="Helical" evidence="1">
    <location>
        <begin position="521"/>
        <end position="542"/>
    </location>
</feature>
<dbReference type="SUPFAM" id="SSF55486">
    <property type="entry name" value="Metalloproteases ('zincins'), catalytic domain"/>
    <property type="match status" value="1"/>
</dbReference>
<keyword evidence="3" id="KW-0378">Hydrolase</keyword>
<dbReference type="EMBL" id="ARZX01000021">
    <property type="protein sequence ID" value="EWH12545.1"/>
    <property type="molecule type" value="Genomic_DNA"/>
</dbReference>
<evidence type="ECO:0000256" key="1">
    <source>
        <dbReference type="SAM" id="Phobius"/>
    </source>
</evidence>
<feature type="transmembrane region" description="Helical" evidence="1">
    <location>
        <begin position="445"/>
        <end position="465"/>
    </location>
</feature>
<organism evidence="3 4">
    <name type="scientific">Cellulophaga geojensis KL-A</name>
    <dbReference type="NCBI Taxonomy" id="1328323"/>
    <lineage>
        <taxon>Bacteria</taxon>
        <taxon>Pseudomonadati</taxon>
        <taxon>Bacteroidota</taxon>
        <taxon>Flavobacteriia</taxon>
        <taxon>Flavobacteriales</taxon>
        <taxon>Flavobacteriaceae</taxon>
        <taxon>Cellulophaga</taxon>
    </lineage>
</organism>
<feature type="transmembrane region" description="Helical" evidence="1">
    <location>
        <begin position="318"/>
        <end position="337"/>
    </location>
</feature>
<dbReference type="PANTHER" id="PTHR11533:SF174">
    <property type="entry name" value="PUROMYCIN-SENSITIVE AMINOPEPTIDASE-RELATED"/>
    <property type="match status" value="1"/>
</dbReference>
<feature type="transmembrane region" description="Helical" evidence="1">
    <location>
        <begin position="357"/>
        <end position="374"/>
    </location>
</feature>
<dbReference type="Pfam" id="PF01433">
    <property type="entry name" value="Peptidase_M1"/>
    <property type="match status" value="1"/>
</dbReference>
<keyword evidence="1" id="KW-1133">Transmembrane helix</keyword>
<feature type="transmembrane region" description="Helical" evidence="1">
    <location>
        <begin position="176"/>
        <end position="195"/>
    </location>
</feature>
<keyword evidence="4" id="KW-1185">Reference proteome</keyword>
<feature type="transmembrane region" description="Helical" evidence="1">
    <location>
        <begin position="563"/>
        <end position="585"/>
    </location>
</feature>
<dbReference type="InterPro" id="IPR014782">
    <property type="entry name" value="Peptidase_M1_dom"/>
</dbReference>
<accession>A0ABN0RKY9</accession>
<evidence type="ECO:0000313" key="3">
    <source>
        <dbReference type="EMBL" id="EWH12545.1"/>
    </source>
</evidence>
<feature type="domain" description="Peptidase M1 membrane alanine aminopeptidase" evidence="2">
    <location>
        <begin position="879"/>
        <end position="1068"/>
    </location>
</feature>
<proteinExistence type="predicted"/>
<dbReference type="InterPro" id="IPR050344">
    <property type="entry name" value="Peptidase_M1_aminopeptidases"/>
</dbReference>
<feature type="transmembrane region" description="Helical" evidence="1">
    <location>
        <begin position="243"/>
        <end position="262"/>
    </location>
</feature>
<feature type="transmembrane region" description="Helical" evidence="1">
    <location>
        <begin position="404"/>
        <end position="425"/>
    </location>
</feature>